<feature type="domain" description="EngB-type G" evidence="11">
    <location>
        <begin position="29"/>
        <end position="197"/>
    </location>
</feature>
<evidence type="ECO:0000256" key="5">
    <source>
        <dbReference type="ARBA" id="ARBA00022741"/>
    </source>
</evidence>
<comment type="similarity">
    <text evidence="2 10">Belongs to the TRAFAC class TrmE-Era-EngA-EngB-Septin-like GTPase superfamily. EngB GTPase family.</text>
</comment>
<dbReference type="HAMAP" id="MF_00321">
    <property type="entry name" value="GTPase_EngB"/>
    <property type="match status" value="1"/>
</dbReference>
<dbReference type="CDD" id="cd01876">
    <property type="entry name" value="YihA_EngB"/>
    <property type="match status" value="1"/>
</dbReference>
<evidence type="ECO:0000256" key="4">
    <source>
        <dbReference type="ARBA" id="ARBA00022723"/>
    </source>
</evidence>
<dbReference type="InterPro" id="IPR019987">
    <property type="entry name" value="GTP-bd_ribosome_bio_YsxC"/>
</dbReference>
<sequence length="197" mass="22925">MNDQSDNNYLKNVKYLFTTSELDKLPKDDLKEIVIVGRSNVGKSTFINTIGNNRKLAKKSNKPGKTRALSFFSVDQKFRLVDIPGYGYANVSKQQLKLFANLLEKYFSERKNLKLAILLLDIRRKITKDDLLMIDYFKTNHLDFKIIGTKLDKVTQKEKIAFLKNVQEVLNTDKVILYSAEKKTNLNEIKKLFLDYF</sequence>
<dbReference type="SUPFAM" id="SSF52540">
    <property type="entry name" value="P-loop containing nucleoside triphosphate hydrolases"/>
    <property type="match status" value="1"/>
</dbReference>
<dbReference type="GO" id="GO:0000917">
    <property type="term" value="P:division septum assembly"/>
    <property type="evidence" value="ECO:0007669"/>
    <property type="project" value="UniProtKB-KW"/>
</dbReference>
<dbReference type="PANTHER" id="PTHR11649">
    <property type="entry name" value="MSS1/TRME-RELATED GTP-BINDING PROTEIN"/>
    <property type="match status" value="1"/>
</dbReference>
<comment type="function">
    <text evidence="10">Necessary for normal cell division and for the maintenance of normal septation.</text>
</comment>
<evidence type="ECO:0000313" key="13">
    <source>
        <dbReference type="Proteomes" id="UP000242141"/>
    </source>
</evidence>
<proteinExistence type="inferred from homology"/>
<evidence type="ECO:0000259" key="11">
    <source>
        <dbReference type="PROSITE" id="PS51706"/>
    </source>
</evidence>
<dbReference type="GO" id="GO:0005829">
    <property type="term" value="C:cytosol"/>
    <property type="evidence" value="ECO:0007669"/>
    <property type="project" value="TreeGrafter"/>
</dbReference>
<keyword evidence="6" id="KW-0460">Magnesium</keyword>
<dbReference type="Gene3D" id="3.40.50.300">
    <property type="entry name" value="P-loop containing nucleotide triphosphate hydrolases"/>
    <property type="match status" value="1"/>
</dbReference>
<evidence type="ECO:0000256" key="7">
    <source>
        <dbReference type="ARBA" id="ARBA00023134"/>
    </source>
</evidence>
<dbReference type="GO" id="GO:0005525">
    <property type="term" value="F:GTP binding"/>
    <property type="evidence" value="ECO:0007669"/>
    <property type="project" value="UniProtKB-UniRule"/>
</dbReference>
<dbReference type="GO" id="GO:0046872">
    <property type="term" value="F:metal ion binding"/>
    <property type="evidence" value="ECO:0007669"/>
    <property type="project" value="UniProtKB-KW"/>
</dbReference>
<dbReference type="EMBL" id="CWGI01000001">
    <property type="protein sequence ID" value="CRX36971.1"/>
    <property type="molecule type" value="Genomic_DNA"/>
</dbReference>
<dbReference type="AlphaFoldDB" id="A0A0G7ZMZ2"/>
<dbReference type="InterPro" id="IPR030393">
    <property type="entry name" value="G_ENGB_dom"/>
</dbReference>
<evidence type="ECO:0000256" key="6">
    <source>
        <dbReference type="ARBA" id="ARBA00022842"/>
    </source>
</evidence>
<organism evidence="12 13">
    <name type="scientific">Candidatus Hepatoplasma crinochetorum</name>
    <dbReference type="NCBI Taxonomy" id="295596"/>
    <lineage>
        <taxon>Bacteria</taxon>
        <taxon>Bacillati</taxon>
        <taxon>Mycoplasmatota</taxon>
        <taxon>Mollicutes</taxon>
        <taxon>Candidatus Hepatoplasmataceae</taxon>
        <taxon>Candidatus Hepatoplasma</taxon>
    </lineage>
</organism>
<dbReference type="PROSITE" id="PS51706">
    <property type="entry name" value="G_ENGB"/>
    <property type="match status" value="1"/>
</dbReference>
<dbReference type="InterPro" id="IPR006073">
    <property type="entry name" value="GTP-bd"/>
</dbReference>
<keyword evidence="13" id="KW-1185">Reference proteome</keyword>
<reference evidence="13" key="1">
    <citation type="submission" date="2015-05" db="EMBL/GenBank/DDBJ databases">
        <authorList>
            <person name="Collingro A."/>
        </authorList>
    </citation>
    <scope>NUCLEOTIDE SEQUENCE [LARGE SCALE GENOMIC DNA]</scope>
    <source>
        <strain evidence="13">Ps</strain>
    </source>
</reference>
<dbReference type="InterPro" id="IPR027417">
    <property type="entry name" value="P-loop_NTPase"/>
</dbReference>
<keyword evidence="4" id="KW-0479">Metal-binding</keyword>
<dbReference type="Pfam" id="PF01926">
    <property type="entry name" value="MMR_HSR1"/>
    <property type="match status" value="1"/>
</dbReference>
<name>A0A0G7ZMZ2_9MOLU</name>
<keyword evidence="9 10" id="KW-0131">Cell cycle</keyword>
<evidence type="ECO:0000256" key="8">
    <source>
        <dbReference type="ARBA" id="ARBA00023210"/>
    </source>
</evidence>
<evidence type="ECO:0000256" key="2">
    <source>
        <dbReference type="ARBA" id="ARBA00009638"/>
    </source>
</evidence>
<keyword evidence="3 10" id="KW-0132">Cell division</keyword>
<accession>A0A0G7ZMZ2</accession>
<evidence type="ECO:0000256" key="1">
    <source>
        <dbReference type="ARBA" id="ARBA00001946"/>
    </source>
</evidence>
<comment type="cofactor">
    <cofactor evidence="1">
        <name>Mg(2+)</name>
        <dbReference type="ChEBI" id="CHEBI:18420"/>
    </cofactor>
</comment>
<evidence type="ECO:0000313" key="12">
    <source>
        <dbReference type="EMBL" id="CRX36971.1"/>
    </source>
</evidence>
<keyword evidence="8 10" id="KW-0717">Septation</keyword>
<dbReference type="Proteomes" id="UP000242141">
    <property type="component" value="Unassembled WGS sequence"/>
</dbReference>
<keyword evidence="7 10" id="KW-0342">GTP-binding</keyword>
<evidence type="ECO:0000256" key="3">
    <source>
        <dbReference type="ARBA" id="ARBA00022618"/>
    </source>
</evidence>
<evidence type="ECO:0000256" key="10">
    <source>
        <dbReference type="HAMAP-Rule" id="MF_00321"/>
    </source>
</evidence>
<keyword evidence="5 10" id="KW-0547">Nucleotide-binding</keyword>
<dbReference type="PANTHER" id="PTHR11649:SF13">
    <property type="entry name" value="ENGB-TYPE G DOMAIN-CONTAINING PROTEIN"/>
    <property type="match status" value="1"/>
</dbReference>
<gene>
    <name evidence="10" type="primary">engB</name>
    <name evidence="12" type="ORF">HEPPS_01710</name>
</gene>
<protein>
    <recommendedName>
        <fullName evidence="10">Probable GTP-binding protein EngB</fullName>
    </recommendedName>
</protein>
<evidence type="ECO:0000256" key="9">
    <source>
        <dbReference type="ARBA" id="ARBA00023306"/>
    </source>
</evidence>
<dbReference type="NCBIfam" id="TIGR03598">
    <property type="entry name" value="GTPase_YsxC"/>
    <property type="match status" value="1"/>
</dbReference>